<keyword evidence="2" id="KW-1185">Reference proteome</keyword>
<dbReference type="Proteomes" id="UP000233100">
    <property type="component" value="Chromosome X"/>
</dbReference>
<reference evidence="1 2" key="1">
    <citation type="submission" date="2013-03" db="EMBL/GenBank/DDBJ databases">
        <authorList>
            <person name="Warren W."/>
            <person name="Wilson R.K."/>
        </authorList>
    </citation>
    <scope>NUCLEOTIDE SEQUENCE</scope>
</reference>
<dbReference type="Ensembl" id="ENSMFAT00000077892.1">
    <property type="protein sequence ID" value="ENSMFAP00000049591.1"/>
    <property type="gene ID" value="ENSMFAG00000051961.1"/>
</dbReference>
<evidence type="ECO:0000313" key="2">
    <source>
        <dbReference type="Proteomes" id="UP000233100"/>
    </source>
</evidence>
<protein>
    <submittedName>
        <fullName evidence="1">Uncharacterized protein</fullName>
    </submittedName>
</protein>
<dbReference type="AlphaFoldDB" id="A0A7N9CFE6"/>
<reference evidence="1" key="3">
    <citation type="submission" date="2025-09" db="UniProtKB">
        <authorList>
            <consortium name="Ensembl"/>
        </authorList>
    </citation>
    <scope>IDENTIFICATION</scope>
</reference>
<accession>A0A7N9CFE6</accession>
<dbReference type="GeneTree" id="ENSGT00940000161627"/>
<evidence type="ECO:0000313" key="1">
    <source>
        <dbReference type="Ensembl" id="ENSMFAP00000049591.1"/>
    </source>
</evidence>
<dbReference type="PANTHER" id="PTHR46254">
    <property type="entry name" value="PROTEIN GVQW1-RELATED"/>
    <property type="match status" value="1"/>
</dbReference>
<proteinExistence type="predicted"/>
<sequence>MRRLHIHKSDFSFLIKEGLHLEEIQGITGLHNTRSYLVHSRMIIIYPVLYYYYYFEMESCSVTQAGVRWRDLCSLQPLPPGFKRFSCLSLSSSWDYRHPPPCPVNFLYF</sequence>
<name>A0A7N9CFE6_MACFA</name>
<organism evidence="1 2">
    <name type="scientific">Macaca fascicularis</name>
    <name type="common">Crab-eating macaque</name>
    <name type="synonym">Cynomolgus monkey</name>
    <dbReference type="NCBI Taxonomy" id="9541"/>
    <lineage>
        <taxon>Eukaryota</taxon>
        <taxon>Metazoa</taxon>
        <taxon>Chordata</taxon>
        <taxon>Craniata</taxon>
        <taxon>Vertebrata</taxon>
        <taxon>Euteleostomi</taxon>
        <taxon>Mammalia</taxon>
        <taxon>Eutheria</taxon>
        <taxon>Euarchontoglires</taxon>
        <taxon>Primates</taxon>
        <taxon>Haplorrhini</taxon>
        <taxon>Catarrhini</taxon>
        <taxon>Cercopithecidae</taxon>
        <taxon>Cercopithecinae</taxon>
        <taxon>Macaca</taxon>
    </lineage>
</organism>
<reference evidence="1" key="2">
    <citation type="submission" date="2025-08" db="UniProtKB">
        <authorList>
            <consortium name="Ensembl"/>
        </authorList>
    </citation>
    <scope>IDENTIFICATION</scope>
</reference>